<dbReference type="AlphaFoldDB" id="A0A1Y1XZB9"/>
<feature type="transmembrane region" description="Helical" evidence="2">
    <location>
        <begin position="139"/>
        <end position="159"/>
    </location>
</feature>
<proteinExistence type="predicted"/>
<evidence type="ECO:0000313" key="4">
    <source>
        <dbReference type="Proteomes" id="UP000193498"/>
    </source>
</evidence>
<dbReference type="InParanoid" id="A0A1Y1XZB9"/>
<dbReference type="Proteomes" id="UP000193498">
    <property type="component" value="Unassembled WGS sequence"/>
</dbReference>
<evidence type="ECO:0000256" key="1">
    <source>
        <dbReference type="SAM" id="MobiDB-lite"/>
    </source>
</evidence>
<dbReference type="EMBL" id="MCFE01000348">
    <property type="protein sequence ID" value="ORX90995.1"/>
    <property type="molecule type" value="Genomic_DNA"/>
</dbReference>
<feature type="transmembrane region" description="Helical" evidence="2">
    <location>
        <begin position="98"/>
        <end position="118"/>
    </location>
</feature>
<dbReference type="OrthoDB" id="2140426at2759"/>
<protein>
    <submittedName>
        <fullName evidence="3">Uncharacterized protein</fullName>
    </submittedName>
</protein>
<organism evidence="3 4">
    <name type="scientific">Basidiobolus meristosporus CBS 931.73</name>
    <dbReference type="NCBI Taxonomy" id="1314790"/>
    <lineage>
        <taxon>Eukaryota</taxon>
        <taxon>Fungi</taxon>
        <taxon>Fungi incertae sedis</taxon>
        <taxon>Zoopagomycota</taxon>
        <taxon>Entomophthoromycotina</taxon>
        <taxon>Basidiobolomycetes</taxon>
        <taxon>Basidiobolales</taxon>
        <taxon>Basidiobolaceae</taxon>
        <taxon>Basidiobolus</taxon>
    </lineage>
</organism>
<keyword evidence="2" id="KW-1133">Transmembrane helix</keyword>
<keyword evidence="2" id="KW-0472">Membrane</keyword>
<name>A0A1Y1XZB9_9FUNG</name>
<feature type="region of interest" description="Disordered" evidence="1">
    <location>
        <begin position="1"/>
        <end position="32"/>
    </location>
</feature>
<evidence type="ECO:0000313" key="3">
    <source>
        <dbReference type="EMBL" id="ORX90995.1"/>
    </source>
</evidence>
<sequence>MPSDEKHSSVLRTPSPAMGFHSRPAAPESRFDPGTLEYEVTANFLRSSSIAYKSTPVSSTYRASAFPQPIITLQPPSARHSDDFEIEITPVVQAPTKIPLGGVLFLLGFLFFPCWWLGSIYPKRPQSKLETRWRLYNRMISVISLLILGFTLGVISWYLSRR</sequence>
<comment type="caution">
    <text evidence="3">The sequence shown here is derived from an EMBL/GenBank/DDBJ whole genome shotgun (WGS) entry which is preliminary data.</text>
</comment>
<evidence type="ECO:0000256" key="2">
    <source>
        <dbReference type="SAM" id="Phobius"/>
    </source>
</evidence>
<accession>A0A1Y1XZB9</accession>
<keyword evidence="4" id="KW-1185">Reference proteome</keyword>
<reference evidence="3 4" key="1">
    <citation type="submission" date="2016-07" db="EMBL/GenBank/DDBJ databases">
        <title>Pervasive Adenine N6-methylation of Active Genes in Fungi.</title>
        <authorList>
            <consortium name="DOE Joint Genome Institute"/>
            <person name="Mondo S.J."/>
            <person name="Dannebaum R.O."/>
            <person name="Kuo R.C."/>
            <person name="Labutti K."/>
            <person name="Haridas S."/>
            <person name="Kuo A."/>
            <person name="Salamov A."/>
            <person name="Ahrendt S.R."/>
            <person name="Lipzen A."/>
            <person name="Sullivan W."/>
            <person name="Andreopoulos W.B."/>
            <person name="Clum A."/>
            <person name="Lindquist E."/>
            <person name="Daum C."/>
            <person name="Ramamoorthy G.K."/>
            <person name="Gryganskyi A."/>
            <person name="Culley D."/>
            <person name="Magnuson J.K."/>
            <person name="James T.Y."/>
            <person name="O'Malley M.A."/>
            <person name="Stajich J.E."/>
            <person name="Spatafora J.W."/>
            <person name="Visel A."/>
            <person name="Grigoriev I.V."/>
        </authorList>
    </citation>
    <scope>NUCLEOTIDE SEQUENCE [LARGE SCALE GENOMIC DNA]</scope>
    <source>
        <strain evidence="3 4">CBS 931.73</strain>
    </source>
</reference>
<gene>
    <name evidence="3" type="ORF">K493DRAFT_304418</name>
</gene>
<keyword evidence="2" id="KW-0812">Transmembrane</keyword>